<protein>
    <submittedName>
        <fullName evidence="1">Uncharacterized protein</fullName>
    </submittedName>
</protein>
<accession>A0ABQ8S8B7</accession>
<evidence type="ECO:0000313" key="1">
    <source>
        <dbReference type="EMBL" id="KAJ4430026.1"/>
    </source>
</evidence>
<evidence type="ECO:0000313" key="2">
    <source>
        <dbReference type="Proteomes" id="UP001148838"/>
    </source>
</evidence>
<reference evidence="1 2" key="1">
    <citation type="journal article" date="2022" name="Allergy">
        <title>Genome assembly and annotation of Periplaneta americana reveal a comprehensive cockroach allergen profile.</title>
        <authorList>
            <person name="Wang L."/>
            <person name="Xiong Q."/>
            <person name="Saelim N."/>
            <person name="Wang L."/>
            <person name="Nong W."/>
            <person name="Wan A.T."/>
            <person name="Shi M."/>
            <person name="Liu X."/>
            <person name="Cao Q."/>
            <person name="Hui J.H.L."/>
            <person name="Sookrung N."/>
            <person name="Leung T.F."/>
            <person name="Tungtrongchitr A."/>
            <person name="Tsui S.K.W."/>
        </authorList>
    </citation>
    <scope>NUCLEOTIDE SEQUENCE [LARGE SCALE GENOMIC DNA]</scope>
    <source>
        <strain evidence="1">PWHHKU_190912</strain>
    </source>
</reference>
<keyword evidence="2" id="KW-1185">Reference proteome</keyword>
<comment type="caution">
    <text evidence="1">The sequence shown here is derived from an EMBL/GenBank/DDBJ whole genome shotgun (WGS) entry which is preliminary data.</text>
</comment>
<name>A0ABQ8S8B7_PERAM</name>
<dbReference type="Proteomes" id="UP001148838">
    <property type="component" value="Unassembled WGS sequence"/>
</dbReference>
<sequence length="79" mass="9512">MHIDVISVLFRSRFIVNEPLPVTDISENIHHFNGALRTINQVFTTTKTQKHTRWLLSRNNGWSTINRERKRRVRQRRNC</sequence>
<dbReference type="EMBL" id="JAJSOF020000033">
    <property type="protein sequence ID" value="KAJ4430026.1"/>
    <property type="molecule type" value="Genomic_DNA"/>
</dbReference>
<organism evidence="1 2">
    <name type="scientific">Periplaneta americana</name>
    <name type="common">American cockroach</name>
    <name type="synonym">Blatta americana</name>
    <dbReference type="NCBI Taxonomy" id="6978"/>
    <lineage>
        <taxon>Eukaryota</taxon>
        <taxon>Metazoa</taxon>
        <taxon>Ecdysozoa</taxon>
        <taxon>Arthropoda</taxon>
        <taxon>Hexapoda</taxon>
        <taxon>Insecta</taxon>
        <taxon>Pterygota</taxon>
        <taxon>Neoptera</taxon>
        <taxon>Polyneoptera</taxon>
        <taxon>Dictyoptera</taxon>
        <taxon>Blattodea</taxon>
        <taxon>Blattoidea</taxon>
        <taxon>Blattidae</taxon>
        <taxon>Blattinae</taxon>
        <taxon>Periplaneta</taxon>
    </lineage>
</organism>
<gene>
    <name evidence="1" type="ORF">ANN_22234</name>
</gene>
<proteinExistence type="predicted"/>